<comment type="caution">
    <text evidence="2">The sequence shown here is derived from an EMBL/GenBank/DDBJ whole genome shotgun (WGS) entry which is preliminary data.</text>
</comment>
<sequence length="172" mass="20453">MKTKLAKYYIYPNSYIYQLLDYLNQSWWKIGIAIIVMIVGYPAFYYVSHYYQYRLLEVDMPMLSEKKTQQSALLSAMQKRQRELTEKDANLAEITQQIKSVLTENSAEVESIQWQFLDEKYIYITANQQADELLNIIHLFNQIDRLKFKEVSLVKLHRNKLVQLNATLVLNE</sequence>
<keyword evidence="1" id="KW-1133">Transmembrane helix</keyword>
<evidence type="ECO:0000256" key="1">
    <source>
        <dbReference type="SAM" id="Phobius"/>
    </source>
</evidence>
<gene>
    <name evidence="2" type="ORF">RO21_00740</name>
</gene>
<dbReference type="PATRIC" id="fig|67855.3.peg.1009"/>
<proteinExistence type="predicted"/>
<organism evidence="2 3">
    <name type="scientific">Muribacter muris</name>
    <dbReference type="NCBI Taxonomy" id="67855"/>
    <lineage>
        <taxon>Bacteria</taxon>
        <taxon>Pseudomonadati</taxon>
        <taxon>Pseudomonadota</taxon>
        <taxon>Gammaproteobacteria</taxon>
        <taxon>Pasteurellales</taxon>
        <taxon>Pasteurellaceae</taxon>
        <taxon>Muribacter</taxon>
    </lineage>
</organism>
<name>A0A0J5P9L3_9PAST</name>
<feature type="transmembrane region" description="Helical" evidence="1">
    <location>
        <begin position="27"/>
        <end position="47"/>
    </location>
</feature>
<keyword evidence="3" id="KW-1185">Reference proteome</keyword>
<keyword evidence="1" id="KW-0812">Transmembrane</keyword>
<evidence type="ECO:0000313" key="2">
    <source>
        <dbReference type="EMBL" id="KMK52410.1"/>
    </source>
</evidence>
<dbReference type="RefSeq" id="WP_047975886.1">
    <property type="nucleotide sequence ID" value="NZ_JWIZ01000003.1"/>
</dbReference>
<accession>A0A0J5P9L3</accession>
<dbReference type="AlphaFoldDB" id="A0A0J5P9L3"/>
<dbReference type="Proteomes" id="UP000036270">
    <property type="component" value="Unassembled WGS sequence"/>
</dbReference>
<protein>
    <submittedName>
        <fullName evidence="2">Uncharacterized protein</fullName>
    </submittedName>
</protein>
<evidence type="ECO:0000313" key="3">
    <source>
        <dbReference type="Proteomes" id="UP000036270"/>
    </source>
</evidence>
<reference evidence="2 3" key="1">
    <citation type="submission" date="2014-12" db="EMBL/GenBank/DDBJ databases">
        <title>Reclassification of Actinobacillus muris as Muribacter muris.</title>
        <authorList>
            <person name="Christensen H."/>
            <person name="Nicklas W."/>
            <person name="Bisgaard M."/>
        </authorList>
    </citation>
    <scope>NUCLEOTIDE SEQUENCE [LARGE SCALE GENOMIC DNA]</scope>
    <source>
        <strain evidence="2 3">Ackerman80-443D</strain>
    </source>
</reference>
<dbReference type="STRING" id="67855.RO21_00740"/>
<keyword evidence="1" id="KW-0472">Membrane</keyword>
<dbReference type="EMBL" id="JWIZ01000003">
    <property type="protein sequence ID" value="KMK52410.1"/>
    <property type="molecule type" value="Genomic_DNA"/>
</dbReference>